<dbReference type="Proteomes" id="UP000593836">
    <property type="component" value="Chromosome"/>
</dbReference>
<sequence length="94" mass="9455">MKKIVASIVALTATTALMAGVNAGACQGCHGGDFSKAALGKSKIVSEMTHADIATALKGYKAGTYGAAMKGLMKGQVAKYSDADLDAFALTIGK</sequence>
<dbReference type="GO" id="GO:0009055">
    <property type="term" value="F:electron transfer activity"/>
    <property type="evidence" value="ECO:0007669"/>
    <property type="project" value="InterPro"/>
</dbReference>
<protein>
    <submittedName>
        <fullName evidence="2">Cytochrome C</fullName>
    </submittedName>
</protein>
<feature type="chain" id="PRO_5032746405" evidence="1">
    <location>
        <begin position="19"/>
        <end position="94"/>
    </location>
</feature>
<evidence type="ECO:0000256" key="1">
    <source>
        <dbReference type="SAM" id="SignalP"/>
    </source>
</evidence>
<organism evidence="2 3">
    <name type="scientific">Candidatus Sulfurimonas marisnigri</name>
    <dbReference type="NCBI Taxonomy" id="2740405"/>
    <lineage>
        <taxon>Bacteria</taxon>
        <taxon>Pseudomonadati</taxon>
        <taxon>Campylobacterota</taxon>
        <taxon>Epsilonproteobacteria</taxon>
        <taxon>Campylobacterales</taxon>
        <taxon>Sulfurimonadaceae</taxon>
        <taxon>Sulfurimonas</taxon>
    </lineage>
</organism>
<dbReference type="InterPro" id="IPR036909">
    <property type="entry name" value="Cyt_c-like_dom_sf"/>
</dbReference>
<dbReference type="Gene3D" id="1.10.760.10">
    <property type="entry name" value="Cytochrome c-like domain"/>
    <property type="match status" value="1"/>
</dbReference>
<dbReference type="AlphaFoldDB" id="A0A7S7RR68"/>
<dbReference type="EMBL" id="CP054493">
    <property type="protein sequence ID" value="QOY55215.1"/>
    <property type="molecule type" value="Genomic_DNA"/>
</dbReference>
<dbReference type="GO" id="GO:0020037">
    <property type="term" value="F:heme binding"/>
    <property type="evidence" value="ECO:0007669"/>
    <property type="project" value="InterPro"/>
</dbReference>
<dbReference type="RefSeq" id="WP_194367257.1">
    <property type="nucleotide sequence ID" value="NZ_CP054493.1"/>
</dbReference>
<feature type="signal peptide" evidence="1">
    <location>
        <begin position="1"/>
        <end position="18"/>
    </location>
</feature>
<dbReference type="SUPFAM" id="SSF46626">
    <property type="entry name" value="Cytochrome c"/>
    <property type="match status" value="1"/>
</dbReference>
<keyword evidence="3" id="KW-1185">Reference proteome</keyword>
<reference evidence="2 3" key="1">
    <citation type="submission" date="2020-05" db="EMBL/GenBank/DDBJ databases">
        <title>Sulfurimonas marisnigri, sp. nov., and Sulfurimonas baltica, sp. nov., manganese oxide reducing chemolithoautotrophs of the class Epsilonproteobacteria isolated from the pelagic redoxclines of the Black and Baltic Seas and emended description of the genus Sulfurimonas.</title>
        <authorList>
            <person name="Henkel J.V."/>
            <person name="Laudan C."/>
            <person name="Werner J."/>
            <person name="Neu T."/>
            <person name="Plewe S."/>
            <person name="Sproer C."/>
            <person name="Bunk B."/>
            <person name="Schulz-Vogt H.N."/>
        </authorList>
    </citation>
    <scope>NUCLEOTIDE SEQUENCE [LARGE SCALE GENOMIC DNA]</scope>
    <source>
        <strain evidence="2 3">SoZ1</strain>
    </source>
</reference>
<gene>
    <name evidence="2" type="ORF">HUE87_02975</name>
</gene>
<keyword evidence="1" id="KW-0732">Signal</keyword>
<proteinExistence type="predicted"/>
<name>A0A7S7RR68_9BACT</name>
<evidence type="ECO:0000313" key="2">
    <source>
        <dbReference type="EMBL" id="QOY55215.1"/>
    </source>
</evidence>
<evidence type="ECO:0000313" key="3">
    <source>
        <dbReference type="Proteomes" id="UP000593836"/>
    </source>
</evidence>
<accession>A0A7S7RR68</accession>
<dbReference type="KEGG" id="smas:HUE87_02975"/>